<dbReference type="CDD" id="cd06223">
    <property type="entry name" value="PRTases_typeI"/>
    <property type="match status" value="1"/>
</dbReference>
<dbReference type="Gene3D" id="3.40.50.1000">
    <property type="entry name" value="HAD superfamily/HAD-like"/>
    <property type="match status" value="1"/>
</dbReference>
<dbReference type="SUPFAM" id="SSF56784">
    <property type="entry name" value="HAD-like"/>
    <property type="match status" value="1"/>
</dbReference>
<evidence type="ECO:0000313" key="2">
    <source>
        <dbReference type="Proteomes" id="UP000093510"/>
    </source>
</evidence>
<dbReference type="InterPro" id="IPR029057">
    <property type="entry name" value="PRTase-like"/>
</dbReference>
<protein>
    <submittedName>
        <fullName evidence="1">Uncharacterized protein</fullName>
    </submittedName>
</protein>
<dbReference type="InterPro" id="IPR036412">
    <property type="entry name" value="HAD-like_sf"/>
</dbReference>
<dbReference type="STRING" id="1763534.GCA_001831475_02447"/>
<proteinExistence type="predicted"/>
<reference evidence="1 2" key="1">
    <citation type="submission" date="2016-03" db="EMBL/GenBank/DDBJ databases">
        <authorList>
            <person name="Ploux O."/>
        </authorList>
    </citation>
    <scope>NUCLEOTIDE SEQUENCE [LARGE SCALE GENOMIC DNA]</scope>
    <source>
        <strain evidence="1 2">LPB0076</strain>
    </source>
</reference>
<dbReference type="Proteomes" id="UP000093510">
    <property type="component" value="Unassembled WGS sequence"/>
</dbReference>
<dbReference type="CDD" id="cd01427">
    <property type="entry name" value="HAD_like"/>
    <property type="match status" value="1"/>
</dbReference>
<gene>
    <name evidence="1" type="ORF">LPBF_12535</name>
</gene>
<dbReference type="InterPro" id="IPR023214">
    <property type="entry name" value="HAD_sf"/>
</dbReference>
<dbReference type="SUPFAM" id="SSF53271">
    <property type="entry name" value="PRTase-like"/>
    <property type="match status" value="1"/>
</dbReference>
<dbReference type="InterPro" id="IPR000836">
    <property type="entry name" value="PRTase_dom"/>
</dbReference>
<organism evidence="1 2">
    <name type="scientific">Flavobacterium crassostreae</name>
    <dbReference type="NCBI Taxonomy" id="1763534"/>
    <lineage>
        <taxon>Bacteria</taxon>
        <taxon>Pseudomonadati</taxon>
        <taxon>Bacteroidota</taxon>
        <taxon>Flavobacteriia</taxon>
        <taxon>Flavobacteriales</taxon>
        <taxon>Flavobacteriaceae</taxon>
        <taxon>Flavobacterium</taxon>
    </lineage>
</organism>
<evidence type="ECO:0000313" key="1">
    <source>
        <dbReference type="EMBL" id="OCB69008.1"/>
    </source>
</evidence>
<dbReference type="EMBL" id="LVEP01000068">
    <property type="protein sequence ID" value="OCB69008.1"/>
    <property type="molecule type" value="Genomic_DNA"/>
</dbReference>
<keyword evidence="2" id="KW-1185">Reference proteome</keyword>
<sequence>MASSPEIGEFNNLNQQMIILLDLDGTLTDTAHEKFKPFKDGKQQTVISEIPLIQGAKEFILDVQAKGHKPIIISDSHPDYVNIIAKEIFQIPAVSLTDKPNIEKTSNYIQSNQELNDLFVNKDNYIMIGDSWLDVELGRRLNITTVLTKFYKATSIEERDGIGQELKPIKMGATYYAKTFEDVIQIISNPKKNLLALEAIFQGETSDKMVRFITKHSNGNFIAFRCLARQEDGECDRFARADKYYQIDNPQRNQDFISMLAQSVSNYLDRVSKFPEYKWDYLTYVSDKKTTNPPNKMKEIFELINSNLNKVKLFEWSQDVEGNLRSRPNYQARRDFISKYLKTIDGVEIKDKNIIVIDDQFTSSATAHEIAKQLKNKGAKNILFIALFYLILPIESKICPKCGKLLKIKIKKVDGTKFYSCLLPKFRGDGCGYIENIAKQ</sequence>
<accession>A0A1B9DH58</accession>
<dbReference type="AlphaFoldDB" id="A0A1B9DH58"/>
<comment type="caution">
    <text evidence="1">The sequence shown here is derived from an EMBL/GenBank/DDBJ whole genome shotgun (WGS) entry which is preliminary data.</text>
</comment>
<dbReference type="Gene3D" id="3.40.50.2020">
    <property type="match status" value="1"/>
</dbReference>
<name>A0A1B9DH58_9FLAO</name>